<feature type="transmembrane region" description="Helical" evidence="6">
    <location>
        <begin position="93"/>
        <end position="116"/>
    </location>
</feature>
<dbReference type="GO" id="GO:0005886">
    <property type="term" value="C:plasma membrane"/>
    <property type="evidence" value="ECO:0007669"/>
    <property type="project" value="UniProtKB-SubCell"/>
</dbReference>
<feature type="domain" description="Cytochrome b561 bacterial/Ni-hydrogenase" evidence="7">
    <location>
        <begin position="7"/>
        <end position="179"/>
    </location>
</feature>
<keyword evidence="5 6" id="KW-0472">Membrane</keyword>
<feature type="transmembrane region" description="Helical" evidence="6">
    <location>
        <begin position="12"/>
        <end position="32"/>
    </location>
</feature>
<dbReference type="KEGG" id="otk:C6570_02430"/>
<evidence type="ECO:0000313" key="9">
    <source>
        <dbReference type="Proteomes" id="UP000239709"/>
    </source>
</evidence>
<dbReference type="PANTHER" id="PTHR30485:SF2">
    <property type="entry name" value="BLL0597 PROTEIN"/>
    <property type="match status" value="1"/>
</dbReference>
<evidence type="ECO:0000256" key="6">
    <source>
        <dbReference type="SAM" id="Phobius"/>
    </source>
</evidence>
<dbReference type="GO" id="GO:0020037">
    <property type="term" value="F:heme binding"/>
    <property type="evidence" value="ECO:0007669"/>
    <property type="project" value="TreeGrafter"/>
</dbReference>
<evidence type="ECO:0000256" key="5">
    <source>
        <dbReference type="ARBA" id="ARBA00023136"/>
    </source>
</evidence>
<dbReference type="PANTHER" id="PTHR30485">
    <property type="entry name" value="NI/FE-HYDROGENASE 1 B-TYPE CYTOCHROME SUBUNIT"/>
    <property type="match status" value="1"/>
</dbReference>
<evidence type="ECO:0000313" key="8">
    <source>
        <dbReference type="EMBL" id="AVO33235.1"/>
    </source>
</evidence>
<dbReference type="GO" id="GO:0009055">
    <property type="term" value="F:electron transfer activity"/>
    <property type="evidence" value="ECO:0007669"/>
    <property type="project" value="InterPro"/>
</dbReference>
<evidence type="ECO:0000256" key="3">
    <source>
        <dbReference type="ARBA" id="ARBA00022692"/>
    </source>
</evidence>
<proteinExistence type="predicted"/>
<name>A0A2S0MBF3_9BURK</name>
<dbReference type="EMBL" id="CP027666">
    <property type="protein sequence ID" value="AVO33235.1"/>
    <property type="molecule type" value="Genomic_DNA"/>
</dbReference>
<keyword evidence="9" id="KW-1185">Reference proteome</keyword>
<dbReference type="AlphaFoldDB" id="A0A2S0MBF3"/>
<feature type="transmembrane region" description="Helical" evidence="6">
    <location>
        <begin position="146"/>
        <end position="167"/>
    </location>
</feature>
<organism evidence="8 9">
    <name type="scientific">Ottowia oryzae</name>
    <dbReference type="NCBI Taxonomy" id="2109914"/>
    <lineage>
        <taxon>Bacteria</taxon>
        <taxon>Pseudomonadati</taxon>
        <taxon>Pseudomonadota</taxon>
        <taxon>Betaproteobacteria</taxon>
        <taxon>Burkholderiales</taxon>
        <taxon>Comamonadaceae</taxon>
        <taxon>Ottowia</taxon>
    </lineage>
</organism>
<sequence length="226" mass="23922">MTTVRIWDLPTRLFHWALAACVIGLVVTAKVGGDAMNWHFRLAYAVFTLLVFRVLWGLVGGHWSRFATFFPTPGRIARYLGGRAPASETAGHSAVGALSVLAMMAALVLQVASGLFTDDEIAFAGPLTSLVSGDWVSRATTWHKGWGQYLVIGLVVLHVVAVFAYLARRKNLIGPMLTGDKRVADGVALPSSRDGAGNRVLALVLLAVSAGVVYAVVQLGAAPALG</sequence>
<feature type="transmembrane region" description="Helical" evidence="6">
    <location>
        <begin position="38"/>
        <end position="59"/>
    </location>
</feature>
<evidence type="ECO:0000256" key="2">
    <source>
        <dbReference type="ARBA" id="ARBA00022475"/>
    </source>
</evidence>
<protein>
    <submittedName>
        <fullName evidence="8">Cytochrome B</fullName>
    </submittedName>
</protein>
<dbReference type="Gene3D" id="1.20.950.20">
    <property type="entry name" value="Transmembrane di-heme cytochromes, Chain C"/>
    <property type="match status" value="1"/>
</dbReference>
<dbReference type="SUPFAM" id="SSF81342">
    <property type="entry name" value="Transmembrane di-heme cytochromes"/>
    <property type="match status" value="1"/>
</dbReference>
<gene>
    <name evidence="8" type="ORF">C6570_02430</name>
</gene>
<evidence type="ECO:0000256" key="1">
    <source>
        <dbReference type="ARBA" id="ARBA00004651"/>
    </source>
</evidence>
<evidence type="ECO:0000259" key="7">
    <source>
        <dbReference type="Pfam" id="PF01292"/>
    </source>
</evidence>
<keyword evidence="4 6" id="KW-1133">Transmembrane helix</keyword>
<keyword evidence="2" id="KW-1003">Cell membrane</keyword>
<feature type="transmembrane region" description="Helical" evidence="6">
    <location>
        <begin position="200"/>
        <end position="221"/>
    </location>
</feature>
<dbReference type="GO" id="GO:0022904">
    <property type="term" value="P:respiratory electron transport chain"/>
    <property type="evidence" value="ECO:0007669"/>
    <property type="project" value="InterPro"/>
</dbReference>
<dbReference type="Pfam" id="PF01292">
    <property type="entry name" value="Ni_hydr_CYTB"/>
    <property type="match status" value="1"/>
</dbReference>
<dbReference type="InterPro" id="IPR051542">
    <property type="entry name" value="Hydrogenase_cytochrome"/>
</dbReference>
<dbReference type="RefSeq" id="WP_106701731.1">
    <property type="nucleotide sequence ID" value="NZ_CP027666.1"/>
</dbReference>
<dbReference type="InterPro" id="IPR011577">
    <property type="entry name" value="Cyt_b561_bac/Ni-Hgenase"/>
</dbReference>
<dbReference type="InterPro" id="IPR016174">
    <property type="entry name" value="Di-haem_cyt_TM"/>
</dbReference>
<evidence type="ECO:0000256" key="4">
    <source>
        <dbReference type="ARBA" id="ARBA00022989"/>
    </source>
</evidence>
<dbReference type="Proteomes" id="UP000239709">
    <property type="component" value="Chromosome"/>
</dbReference>
<comment type="subcellular location">
    <subcellularLocation>
        <location evidence="1">Cell membrane</location>
        <topology evidence="1">Multi-pass membrane protein</topology>
    </subcellularLocation>
</comment>
<accession>A0A2S0MBF3</accession>
<keyword evidence="3 6" id="KW-0812">Transmembrane</keyword>
<reference evidence="8 9" key="1">
    <citation type="submission" date="2018-03" db="EMBL/GenBank/DDBJ databases">
        <title>Genome sequencing of Ottowia sp.</title>
        <authorList>
            <person name="Kim S.-J."/>
            <person name="Heo J."/>
            <person name="Kwon S.-W."/>
        </authorList>
    </citation>
    <scope>NUCLEOTIDE SEQUENCE [LARGE SCALE GENOMIC DNA]</scope>
    <source>
        <strain evidence="8 9">KADR8-3</strain>
    </source>
</reference>
<dbReference type="OrthoDB" id="196472at2"/>